<sequence length="66" mass="7280">MEAKQSKLGNWSNSFQRPIGAAIGRSDLDNQTCRMSKKAGHSLMNAQLSTFQLGKFIANQCFSETV</sequence>
<accession>A0A0V1MDZ9</accession>
<evidence type="ECO:0000313" key="3">
    <source>
        <dbReference type="Proteomes" id="UP000054843"/>
    </source>
</evidence>
<dbReference type="AlphaFoldDB" id="A0A0V1MDZ9"/>
<evidence type="ECO:0000313" key="2">
    <source>
        <dbReference type="EMBL" id="KRZ69712.1"/>
    </source>
</evidence>
<dbReference type="EMBL" id="JYDO01000130">
    <property type="protein sequence ID" value="KRZ69712.1"/>
    <property type="molecule type" value="Genomic_DNA"/>
</dbReference>
<comment type="caution">
    <text evidence="2">The sequence shown here is derived from an EMBL/GenBank/DDBJ whole genome shotgun (WGS) entry which is preliminary data.</text>
</comment>
<name>A0A0V1MDZ9_9BILA</name>
<proteinExistence type="predicted"/>
<dbReference type="Proteomes" id="UP000054843">
    <property type="component" value="Unassembled WGS sequence"/>
</dbReference>
<gene>
    <name evidence="2" type="ORF">T10_3821</name>
    <name evidence="1" type="ORF">T10_9474</name>
</gene>
<keyword evidence="3" id="KW-1185">Reference proteome</keyword>
<dbReference type="EMBL" id="JYDO01000130">
    <property type="protein sequence ID" value="KRZ69708.1"/>
    <property type="molecule type" value="Genomic_DNA"/>
</dbReference>
<evidence type="ECO:0000313" key="1">
    <source>
        <dbReference type="EMBL" id="KRZ69708.1"/>
    </source>
</evidence>
<protein>
    <submittedName>
        <fullName evidence="2">Uncharacterized protein</fullName>
    </submittedName>
</protein>
<organism evidence="2 3">
    <name type="scientific">Trichinella papuae</name>
    <dbReference type="NCBI Taxonomy" id="268474"/>
    <lineage>
        <taxon>Eukaryota</taxon>
        <taxon>Metazoa</taxon>
        <taxon>Ecdysozoa</taxon>
        <taxon>Nematoda</taxon>
        <taxon>Enoplea</taxon>
        <taxon>Dorylaimia</taxon>
        <taxon>Trichinellida</taxon>
        <taxon>Trichinellidae</taxon>
        <taxon>Trichinella</taxon>
    </lineage>
</organism>
<dbReference type="OrthoDB" id="5912327at2759"/>
<reference evidence="2 3" key="1">
    <citation type="submission" date="2015-01" db="EMBL/GenBank/DDBJ databases">
        <title>Evolution of Trichinella species and genotypes.</title>
        <authorList>
            <person name="Korhonen P.K."/>
            <person name="Edoardo P."/>
            <person name="Giuseppe L.R."/>
            <person name="Gasser R.B."/>
        </authorList>
    </citation>
    <scope>NUCLEOTIDE SEQUENCE [LARGE SCALE GENOMIC DNA]</scope>
    <source>
        <strain evidence="2">ISS1980</strain>
    </source>
</reference>